<evidence type="ECO:0000313" key="2">
    <source>
        <dbReference type="Proteomes" id="UP000288972"/>
    </source>
</evidence>
<sequence length="577" mass="63794">MTSNEIGVFVPPDALFPDVEATEATMEELLRPLGRDAVLVACARLNTVVSGTGVPDIKERQQRAINMICSGEDLDRINAFARTRPSGDLPVVFFRGQLLELMRWAVRCCDAAVGAESLEDPAGRSRLLQAALIASKLWGERVFAGRLSGVLPVDDARKLALGAFRRGLEESAIAPHIGATLGRGWALFSEHFPRHYPDFAAEFLDATGLTVEQYFTCVTGLALYLPFDSEGGALFNAQTVADATAYREKFAKYMDSESQTPEELAVTLWDGFTERGYRDLRERPILRLANGRAIIIDPVFFSEKISVGPLFHLLPKARSANEVFGAFGNAFEDYANGILRRMYPDRPGLASRLQCGVEACDRENRDFEIDALLDYIPQTVIFEQKAAWLKDEIVLGDIDDWIEQIRSRYGIATASAGGKKERPKGVAQLAQIVRRILDGNCGEAQRAFDGVAVIHPVLLVHDTRLNAPAYGTFLDSEFRRLLGEVPGGRRVMTLAIMTISDLENLESSVSEFAMQQLLADYACAHPEGLVSLHNFMVHDERYADRIKPSPQLMADSQRLIELAQRELFPKSAAIVGP</sequence>
<dbReference type="EMBL" id="CP030053">
    <property type="protein sequence ID" value="QAU44079.1"/>
    <property type="molecule type" value="Genomic_DNA"/>
</dbReference>
<dbReference type="AlphaFoldDB" id="A0AAE6C5Y3"/>
<dbReference type="Proteomes" id="UP000288972">
    <property type="component" value="Chromosome"/>
</dbReference>
<name>A0AAE6C5Y3_9BRAD</name>
<organism evidence="1 2">
    <name type="scientific">Bradyrhizobium guangzhouense</name>
    <dbReference type="NCBI Taxonomy" id="1325095"/>
    <lineage>
        <taxon>Bacteria</taxon>
        <taxon>Pseudomonadati</taxon>
        <taxon>Pseudomonadota</taxon>
        <taxon>Alphaproteobacteria</taxon>
        <taxon>Hyphomicrobiales</taxon>
        <taxon>Nitrobacteraceae</taxon>
        <taxon>Bradyrhizobium</taxon>
    </lineage>
</organism>
<evidence type="ECO:0000313" key="1">
    <source>
        <dbReference type="EMBL" id="QAU44079.1"/>
    </source>
</evidence>
<accession>A0AAE6C5Y3</accession>
<gene>
    <name evidence="1" type="ORF">XH91_01040</name>
</gene>
<proteinExistence type="predicted"/>
<dbReference type="KEGG" id="bgz:XH91_01040"/>
<reference evidence="1 2" key="1">
    <citation type="submission" date="2018-06" db="EMBL/GenBank/DDBJ databases">
        <title>Comparative genomics of rhizobia nodulating Arachis hypogaea in China.</title>
        <authorList>
            <person name="Li Y."/>
        </authorList>
    </citation>
    <scope>NUCLEOTIDE SEQUENCE [LARGE SCALE GENOMIC DNA]</scope>
    <source>
        <strain evidence="1 2">CCBAU 51670</strain>
    </source>
</reference>
<protein>
    <submittedName>
        <fullName evidence="1">Uncharacterized protein</fullName>
    </submittedName>
</protein>